<evidence type="ECO:0000256" key="10">
    <source>
        <dbReference type="PIRSR" id="PIRSR019663-1"/>
    </source>
</evidence>
<dbReference type="InterPro" id="IPR001096">
    <property type="entry name" value="Peptidase_C13"/>
</dbReference>
<dbReference type="PANTHER" id="PTHR12000">
    <property type="entry name" value="HEMOGLOBINASE FAMILY MEMBER"/>
    <property type="match status" value="1"/>
</dbReference>
<evidence type="ECO:0000313" key="13">
    <source>
        <dbReference type="Proteomes" id="UP001497497"/>
    </source>
</evidence>
<evidence type="ECO:0000256" key="8">
    <source>
        <dbReference type="ARBA" id="ARBA00055993"/>
    </source>
</evidence>
<evidence type="ECO:0000256" key="9">
    <source>
        <dbReference type="ARBA" id="ARBA00069042"/>
    </source>
</evidence>
<evidence type="ECO:0000256" key="11">
    <source>
        <dbReference type="SAM" id="SignalP"/>
    </source>
</evidence>
<feature type="active site" evidence="10">
    <location>
        <position position="144"/>
    </location>
</feature>
<evidence type="ECO:0000256" key="3">
    <source>
        <dbReference type="ARBA" id="ARBA00012628"/>
    </source>
</evidence>
<dbReference type="CDD" id="cd21115">
    <property type="entry name" value="legumain_C"/>
    <property type="match status" value="1"/>
</dbReference>
<evidence type="ECO:0000256" key="7">
    <source>
        <dbReference type="ARBA" id="ARBA00022807"/>
    </source>
</evidence>
<feature type="active site" description="Nucleophile" evidence="10">
    <location>
        <position position="186"/>
    </location>
</feature>
<dbReference type="GO" id="GO:0051603">
    <property type="term" value="P:proteolysis involved in protein catabolic process"/>
    <property type="evidence" value="ECO:0007669"/>
    <property type="project" value="TreeGrafter"/>
</dbReference>
<reference evidence="12 13" key="1">
    <citation type="submission" date="2024-04" db="EMBL/GenBank/DDBJ databases">
        <authorList>
            <consortium name="Genoscope - CEA"/>
            <person name="William W."/>
        </authorList>
    </citation>
    <scope>NUCLEOTIDE SEQUENCE [LARGE SCALE GENOMIC DNA]</scope>
</reference>
<evidence type="ECO:0000256" key="1">
    <source>
        <dbReference type="ARBA" id="ARBA00000810"/>
    </source>
</evidence>
<feature type="chain" id="PRO_5044021990" description="Hemoglobinase" evidence="11">
    <location>
        <begin position="20"/>
        <end position="444"/>
    </location>
</feature>
<comment type="caution">
    <text evidence="12">The sequence shown here is derived from an EMBL/GenBank/DDBJ whole genome shotgun (WGS) entry which is preliminary data.</text>
</comment>
<dbReference type="GO" id="GO:0005773">
    <property type="term" value="C:vacuole"/>
    <property type="evidence" value="ECO:0007669"/>
    <property type="project" value="GOC"/>
</dbReference>
<dbReference type="InterPro" id="IPR048501">
    <property type="entry name" value="Legum_prodom"/>
</dbReference>
<dbReference type="EMBL" id="CAXITT010000268">
    <property type="protein sequence ID" value="CAL1537606.1"/>
    <property type="molecule type" value="Genomic_DNA"/>
</dbReference>
<dbReference type="Gene3D" id="1.10.132.130">
    <property type="match status" value="1"/>
</dbReference>
<feature type="signal peptide" evidence="11">
    <location>
        <begin position="1"/>
        <end position="19"/>
    </location>
</feature>
<keyword evidence="13" id="KW-1185">Reference proteome</keyword>
<dbReference type="PANTHER" id="PTHR12000:SF42">
    <property type="entry name" value="LEGUMAIN"/>
    <property type="match status" value="1"/>
</dbReference>
<evidence type="ECO:0000256" key="5">
    <source>
        <dbReference type="ARBA" id="ARBA00022729"/>
    </source>
</evidence>
<evidence type="ECO:0000256" key="2">
    <source>
        <dbReference type="ARBA" id="ARBA00009941"/>
    </source>
</evidence>
<dbReference type="PIRSF" id="PIRSF019663">
    <property type="entry name" value="Legumain"/>
    <property type="match status" value="1"/>
</dbReference>
<comment type="similarity">
    <text evidence="2">Belongs to the peptidase C13 family.</text>
</comment>
<keyword evidence="5 11" id="KW-0732">Signal</keyword>
<comment type="catalytic activity">
    <reaction evidence="1">
        <text>Hydrolysis of proteins and small molecule substrates at -Asn-|-Xaa- bonds.</text>
        <dbReference type="EC" id="3.4.22.34"/>
    </reaction>
</comment>
<organism evidence="12 13">
    <name type="scientific">Lymnaea stagnalis</name>
    <name type="common">Great pond snail</name>
    <name type="synonym">Helix stagnalis</name>
    <dbReference type="NCBI Taxonomy" id="6523"/>
    <lineage>
        <taxon>Eukaryota</taxon>
        <taxon>Metazoa</taxon>
        <taxon>Spiralia</taxon>
        <taxon>Lophotrochozoa</taxon>
        <taxon>Mollusca</taxon>
        <taxon>Gastropoda</taxon>
        <taxon>Heterobranchia</taxon>
        <taxon>Euthyneura</taxon>
        <taxon>Panpulmonata</taxon>
        <taxon>Hygrophila</taxon>
        <taxon>Lymnaeoidea</taxon>
        <taxon>Lymnaeidae</taxon>
        <taxon>Lymnaea</taxon>
    </lineage>
</organism>
<accession>A0AAV2HY17</accession>
<dbReference type="GO" id="GO:0004197">
    <property type="term" value="F:cysteine-type endopeptidase activity"/>
    <property type="evidence" value="ECO:0007669"/>
    <property type="project" value="UniProtKB-EC"/>
</dbReference>
<dbReference type="Proteomes" id="UP001497497">
    <property type="component" value="Unassembled WGS sequence"/>
</dbReference>
<evidence type="ECO:0000313" key="12">
    <source>
        <dbReference type="EMBL" id="CAL1537606.1"/>
    </source>
</evidence>
<dbReference type="Gene3D" id="3.40.50.1460">
    <property type="match status" value="1"/>
</dbReference>
<protein>
    <recommendedName>
        <fullName evidence="9">Hemoglobinase</fullName>
        <ecNumber evidence="3">3.4.22.34</ecNumber>
    </recommendedName>
</protein>
<dbReference type="PRINTS" id="PR00776">
    <property type="entry name" value="HEMOGLOBNASE"/>
</dbReference>
<sequence>MRVLAVLSILAVGLVVCEAVRKNWVLLIAGSAGYDNYRHQADICHAYQIVHKAGVPDEQIVVMMYDDIANNKENPVKGNVINRPKGPNVYPGVLKDYTGRNVNAKTFLAVLQGDKEAVRQLTGKDGKVIESGPEDYIFVNFADHGAPGILGMPTEPYLKARALNTALKSMHQKKKFAKLVFYVEACESGSVFNKLLPKDINVYATTAANPTESSWGCYWDEARSTYLGDTYSVKWMEDTDAADLSKETFEQQYKKVKVETNQSHVEQYGDLSIDTFTLNKFFGNDKEYIKMNTSVEVVEPMDPTDQVPSELVTLRTLEKRLEKAAFNSLERSELETRLTKLKTLMSQTHQLIWNIIKTVYSDVPENQVYSLVLRQHEEIEDWDCYEAAVDTLLSLCPGLDITTNDFALRKFFTLVNACNHNPQRKVLSAIEAATFSSPLCRVEN</sequence>
<keyword evidence="7" id="KW-0788">Thiol protease</keyword>
<evidence type="ECO:0000256" key="4">
    <source>
        <dbReference type="ARBA" id="ARBA00022670"/>
    </source>
</evidence>
<dbReference type="GO" id="GO:0006624">
    <property type="term" value="P:vacuolar protein processing"/>
    <property type="evidence" value="ECO:0007669"/>
    <property type="project" value="TreeGrafter"/>
</dbReference>
<dbReference type="EC" id="3.4.22.34" evidence="3"/>
<comment type="function">
    <text evidence="8">This protease is used by the parasite for degradation of the host globin.</text>
</comment>
<keyword evidence="6" id="KW-0378">Hydrolase</keyword>
<dbReference type="FunFam" id="3.40.50.1460:FF:000006">
    <property type="entry name" value="Legumain"/>
    <property type="match status" value="1"/>
</dbReference>
<keyword evidence="4" id="KW-0645">Protease</keyword>
<dbReference type="InterPro" id="IPR046427">
    <property type="entry name" value="Legumain_prodom_sf"/>
</dbReference>
<name>A0AAV2HY17_LYMST</name>
<evidence type="ECO:0000256" key="6">
    <source>
        <dbReference type="ARBA" id="ARBA00022801"/>
    </source>
</evidence>
<dbReference type="Pfam" id="PF01650">
    <property type="entry name" value="Peptidase_C13"/>
    <property type="match status" value="1"/>
</dbReference>
<dbReference type="AlphaFoldDB" id="A0AAV2HY17"/>
<proteinExistence type="inferred from homology"/>
<gene>
    <name evidence="12" type="ORF">GSLYS_00011509001</name>
</gene>